<sequence>MSISTSATTAATASAVVDPAVVDPAVVDPAVSEAAPVRPRAAEVELSYDATVPRTLVHRASIAEVFVTDSAETGEDTFAVAAQLPRGHLIGEDSPSYDFTLLVEVVRQAGVLIAHRHLGVELGSAFIFRNLRLRVTAFEPLRIGRRPADLRVEVTVRTRRNRTGRVQGFTFTGDVAVDGRPAMCGEGGLLILSRTAYQAMRSRRQLPDHPGFLLPRFTAAEPCAVGRRDARNVFVTEPVADGEQGGFSCQLVVDTSHPHVFDHPLDHVPGHLQMEAARQLAVASVARLHGLDPCSLSIASIETDFTDYAELDRITSLRATVGGFRSDEELGTFTIPVEVQAVQESTVTTAMRIEVAQWTQD</sequence>
<dbReference type="Proteomes" id="UP001550210">
    <property type="component" value="Unassembled WGS sequence"/>
</dbReference>
<keyword evidence="3" id="KW-1185">Reference proteome</keyword>
<feature type="domain" description="A-factor biosynthesis hotdog" evidence="1">
    <location>
        <begin position="224"/>
        <end position="353"/>
    </location>
</feature>
<organism evidence="2 3">
    <name type="scientific">Streptomyces ossamyceticus</name>
    <dbReference type="NCBI Taxonomy" id="249581"/>
    <lineage>
        <taxon>Bacteria</taxon>
        <taxon>Bacillati</taxon>
        <taxon>Actinomycetota</taxon>
        <taxon>Actinomycetes</taxon>
        <taxon>Kitasatosporales</taxon>
        <taxon>Streptomycetaceae</taxon>
        <taxon>Streptomyces</taxon>
    </lineage>
</organism>
<accession>A0ABV2V9P9</accession>
<dbReference type="EMBL" id="JBEXPZ010000076">
    <property type="protein sequence ID" value="MET9850561.1"/>
    <property type="molecule type" value="Genomic_DNA"/>
</dbReference>
<dbReference type="InterPro" id="IPR005509">
    <property type="entry name" value="AfsA_hotdog_dom"/>
</dbReference>
<evidence type="ECO:0000313" key="3">
    <source>
        <dbReference type="Proteomes" id="UP001550210"/>
    </source>
</evidence>
<name>A0ABV2V9P9_9ACTN</name>
<dbReference type="NCBIfam" id="NF041195">
    <property type="entry name" value="ScbA_BarX_GamBu"/>
    <property type="match status" value="1"/>
</dbReference>
<reference evidence="2 3" key="1">
    <citation type="submission" date="2024-06" db="EMBL/GenBank/DDBJ databases">
        <title>The Natural Products Discovery Center: Release of the First 8490 Sequenced Strains for Exploring Actinobacteria Biosynthetic Diversity.</title>
        <authorList>
            <person name="Kalkreuter E."/>
            <person name="Kautsar S.A."/>
            <person name="Yang D."/>
            <person name="Bader C.D."/>
            <person name="Teijaro C.N."/>
            <person name="Fluegel L."/>
            <person name="Davis C.M."/>
            <person name="Simpson J.R."/>
            <person name="Lauterbach L."/>
            <person name="Steele A.D."/>
            <person name="Gui C."/>
            <person name="Meng S."/>
            <person name="Li G."/>
            <person name="Viehrig K."/>
            <person name="Ye F."/>
            <person name="Su P."/>
            <person name="Kiefer A.F."/>
            <person name="Nichols A."/>
            <person name="Cepeda A.J."/>
            <person name="Yan W."/>
            <person name="Fan B."/>
            <person name="Jiang Y."/>
            <person name="Adhikari A."/>
            <person name="Zheng C.-J."/>
            <person name="Schuster L."/>
            <person name="Cowan T.M."/>
            <person name="Smanski M.J."/>
            <person name="Chevrette M.G."/>
            <person name="De Carvalho L.P.S."/>
            <person name="Shen B."/>
        </authorList>
    </citation>
    <scope>NUCLEOTIDE SEQUENCE [LARGE SCALE GENOMIC DNA]</scope>
    <source>
        <strain evidence="2 3">NPDC006434</strain>
    </source>
</reference>
<evidence type="ECO:0000313" key="2">
    <source>
        <dbReference type="EMBL" id="MET9850561.1"/>
    </source>
</evidence>
<dbReference type="RefSeq" id="WP_355403831.1">
    <property type="nucleotide sequence ID" value="NZ_JBEGHN010000059.1"/>
</dbReference>
<dbReference type="InterPro" id="IPR047757">
    <property type="entry name" value="AfsA-like"/>
</dbReference>
<dbReference type="Pfam" id="PF03756">
    <property type="entry name" value="AfsA"/>
    <property type="match status" value="2"/>
</dbReference>
<protein>
    <submittedName>
        <fullName evidence="2">ScbA/BarX family gamma-butyrolactone biosynthesis protein</fullName>
    </submittedName>
</protein>
<gene>
    <name evidence="2" type="ORF">ABZZ21_39675</name>
</gene>
<evidence type="ECO:0000259" key="1">
    <source>
        <dbReference type="Pfam" id="PF03756"/>
    </source>
</evidence>
<comment type="caution">
    <text evidence="2">The sequence shown here is derived from an EMBL/GenBank/DDBJ whole genome shotgun (WGS) entry which is preliminary data.</text>
</comment>
<proteinExistence type="predicted"/>
<feature type="domain" description="A-factor biosynthesis hotdog" evidence="1">
    <location>
        <begin position="56"/>
        <end position="182"/>
    </location>
</feature>